<dbReference type="PRINTS" id="PR00922">
    <property type="entry name" value="DADACBPTASE3"/>
</dbReference>
<protein>
    <submittedName>
        <fullName evidence="4">Serine-type D-Ala-D-Ala carboxypeptidase</fullName>
    </submittedName>
</protein>
<dbReference type="InterPro" id="IPR012338">
    <property type="entry name" value="Beta-lactam/transpept-like"/>
</dbReference>
<evidence type="ECO:0000313" key="5">
    <source>
        <dbReference type="Proteomes" id="UP000290287"/>
    </source>
</evidence>
<dbReference type="AlphaFoldDB" id="A0A4Q0YUH0"/>
<dbReference type="Gene3D" id="3.40.710.10">
    <property type="entry name" value="DD-peptidase/beta-lactamase superfamily"/>
    <property type="match status" value="1"/>
</dbReference>
<dbReference type="Proteomes" id="UP000290287">
    <property type="component" value="Unassembled WGS sequence"/>
</dbReference>
<proteinExistence type="inferred from homology"/>
<sequence length="469" mass="52106">MRPLILSLLLCVSFSSYAVSLPTINALLPEGHQLALSVVDPSTNQTRHTFSANKLLPPASTQKLVTALAVTLTLPEHFRFTTQLTVAQDNLVIHFSGDPTLTRSDLKGLLQQARQKGIRVIKGDLWIDNTAFSGYERAIGWPWDILGVCYSAPSSAVVLEHNCFQGSIYTDSRKGTTRTFVPEHQPVTVTTDARTVSRNEQKRTHCELELYTYEHNRYHLSGCLPPRKDPLPLKFALQDPTHYVKSVLNALLRETGIKLLGTIRVGKPVYRSQLIASHHSVTRNTLLNKMLKRSDNLIADNLLKTLGRKTYQVAGTFQNGVAAVKETLLEKTGIDLKTAVLVDGSGLSRNNRMTAEQLIAVLSYIYRHPELGILDMLPVAGIDGTLRYRQSVRKYPIKGKLRAKTGTLFGSYNLAGLIETESGKPLLVAQLVANYHLPESEKPTPRGASPISQFEYALYHALFKSELTR</sequence>
<feature type="chain" id="PRO_5020817863" evidence="3">
    <location>
        <begin position="19"/>
        <end position="469"/>
    </location>
</feature>
<dbReference type="NCBIfam" id="TIGR00666">
    <property type="entry name" value="PBP4"/>
    <property type="match status" value="1"/>
</dbReference>
<dbReference type="OrthoDB" id="9802627at2"/>
<dbReference type="GO" id="GO:0006508">
    <property type="term" value="P:proteolysis"/>
    <property type="evidence" value="ECO:0007669"/>
    <property type="project" value="InterPro"/>
</dbReference>
<dbReference type="InterPro" id="IPR000667">
    <property type="entry name" value="Peptidase_S13"/>
</dbReference>
<dbReference type="PANTHER" id="PTHR30023">
    <property type="entry name" value="D-ALANYL-D-ALANINE CARBOXYPEPTIDASE"/>
    <property type="match status" value="1"/>
</dbReference>
<evidence type="ECO:0000313" key="4">
    <source>
        <dbReference type="EMBL" id="RXJ73804.1"/>
    </source>
</evidence>
<dbReference type="Gene3D" id="3.50.80.20">
    <property type="entry name" value="D-Ala-D-Ala carboxypeptidase C, peptidase S13"/>
    <property type="match status" value="1"/>
</dbReference>
<accession>A0A4Q0YUH0</accession>
<evidence type="ECO:0000256" key="1">
    <source>
        <dbReference type="ARBA" id="ARBA00006096"/>
    </source>
</evidence>
<dbReference type="Pfam" id="PF02113">
    <property type="entry name" value="Peptidase_S13"/>
    <property type="match status" value="1"/>
</dbReference>
<name>A0A4Q0YUH0_9GAMM</name>
<gene>
    <name evidence="4" type="ORF">CS022_07305</name>
</gene>
<keyword evidence="3" id="KW-0732">Signal</keyword>
<dbReference type="NCBIfam" id="NF008322">
    <property type="entry name" value="PRK11113.1"/>
    <property type="match status" value="1"/>
</dbReference>
<keyword evidence="5" id="KW-1185">Reference proteome</keyword>
<comment type="caution">
    <text evidence="4">The sequence shown here is derived from an EMBL/GenBank/DDBJ whole genome shotgun (WGS) entry which is preliminary data.</text>
</comment>
<dbReference type="GO" id="GO:0004185">
    <property type="term" value="F:serine-type carboxypeptidase activity"/>
    <property type="evidence" value="ECO:0007669"/>
    <property type="project" value="InterPro"/>
</dbReference>
<reference evidence="4 5" key="1">
    <citation type="submission" date="2017-10" db="EMBL/GenBank/DDBJ databases">
        <title>Nyctiphanis sp. nov., isolated from the stomach of the euphausiid Nyctiphanes simplex (Hansen, 1911) in the Gulf of California.</title>
        <authorList>
            <person name="Gomez-Gil B."/>
            <person name="Aguilar-Mendez M."/>
            <person name="Lopez-Cortes A."/>
            <person name="Gomez-Gutierrez J."/>
            <person name="Roque A."/>
            <person name="Lang E."/>
            <person name="Gonzalez-Castillo A."/>
        </authorList>
    </citation>
    <scope>NUCLEOTIDE SEQUENCE [LARGE SCALE GENOMIC DNA]</scope>
    <source>
        <strain evidence="4 5">CAIM 600</strain>
    </source>
</reference>
<organism evidence="4 5">
    <name type="scientific">Veronia nyctiphanis</name>
    <dbReference type="NCBI Taxonomy" id="1278244"/>
    <lineage>
        <taxon>Bacteria</taxon>
        <taxon>Pseudomonadati</taxon>
        <taxon>Pseudomonadota</taxon>
        <taxon>Gammaproteobacteria</taxon>
        <taxon>Vibrionales</taxon>
        <taxon>Vibrionaceae</taxon>
        <taxon>Veronia</taxon>
    </lineage>
</organism>
<dbReference type="EMBL" id="PEIB01000006">
    <property type="protein sequence ID" value="RXJ73804.1"/>
    <property type="molecule type" value="Genomic_DNA"/>
</dbReference>
<keyword evidence="4" id="KW-0121">Carboxypeptidase</keyword>
<keyword evidence="4" id="KW-0645">Protease</keyword>
<dbReference type="GO" id="GO:0000270">
    <property type="term" value="P:peptidoglycan metabolic process"/>
    <property type="evidence" value="ECO:0007669"/>
    <property type="project" value="TreeGrafter"/>
</dbReference>
<evidence type="ECO:0000256" key="2">
    <source>
        <dbReference type="ARBA" id="ARBA00022801"/>
    </source>
</evidence>
<comment type="similarity">
    <text evidence="1">Belongs to the peptidase S13 family.</text>
</comment>
<dbReference type="RefSeq" id="WP_129121736.1">
    <property type="nucleotide sequence ID" value="NZ_PEIB01000006.1"/>
</dbReference>
<keyword evidence="2" id="KW-0378">Hydrolase</keyword>
<evidence type="ECO:0000256" key="3">
    <source>
        <dbReference type="SAM" id="SignalP"/>
    </source>
</evidence>
<dbReference type="SUPFAM" id="SSF56601">
    <property type="entry name" value="beta-lactamase/transpeptidase-like"/>
    <property type="match status" value="1"/>
</dbReference>
<feature type="signal peptide" evidence="3">
    <location>
        <begin position="1"/>
        <end position="18"/>
    </location>
</feature>
<dbReference type="PANTHER" id="PTHR30023:SF0">
    <property type="entry name" value="PENICILLIN-SENSITIVE CARBOXYPEPTIDASE A"/>
    <property type="match status" value="1"/>
</dbReference>